<dbReference type="Gene3D" id="3.40.50.300">
    <property type="entry name" value="P-loop containing nucleotide triphosphate hydrolases"/>
    <property type="match status" value="1"/>
</dbReference>
<organism evidence="1 2">
    <name type="scientific">Nocardia rhamnosiphila</name>
    <dbReference type="NCBI Taxonomy" id="426716"/>
    <lineage>
        <taxon>Bacteria</taxon>
        <taxon>Bacillati</taxon>
        <taxon>Actinomycetota</taxon>
        <taxon>Actinomycetes</taxon>
        <taxon>Mycobacteriales</taxon>
        <taxon>Nocardiaceae</taxon>
        <taxon>Nocardia</taxon>
    </lineage>
</organism>
<dbReference type="RefSeq" id="WP_356959054.1">
    <property type="nucleotide sequence ID" value="NZ_JBEYBD010000022.1"/>
</dbReference>
<name>A0ABV2WV94_9NOCA</name>
<keyword evidence="2" id="KW-1185">Reference proteome</keyword>
<evidence type="ECO:0000313" key="1">
    <source>
        <dbReference type="EMBL" id="MEU1954808.1"/>
    </source>
</evidence>
<accession>A0ABV2WV94</accession>
<dbReference type="InterPro" id="IPR027417">
    <property type="entry name" value="P-loop_NTPase"/>
</dbReference>
<dbReference type="EMBL" id="JBEYBF010000017">
    <property type="protein sequence ID" value="MEU1954808.1"/>
    <property type="molecule type" value="Genomic_DNA"/>
</dbReference>
<dbReference type="SUPFAM" id="SSF52540">
    <property type="entry name" value="P-loop containing nucleoside triphosphate hydrolases"/>
    <property type="match status" value="1"/>
</dbReference>
<keyword evidence="1" id="KW-0808">Transferase</keyword>
<gene>
    <name evidence="1" type="ORF">ABZ510_23430</name>
</gene>
<evidence type="ECO:0000313" key="2">
    <source>
        <dbReference type="Proteomes" id="UP001550628"/>
    </source>
</evidence>
<proteinExistence type="predicted"/>
<keyword evidence="1" id="KW-0418">Kinase</keyword>
<sequence length="176" mass="19077">MNIGVLLYGPPASGKDTVTAALSRLDPQFQLFERLKDGPGRTVGYRKISPKRFDQLRDSGDLIWTNTRYRARYAIDRPGLLQLLETGCIPVVHAGQPEVIGAVVAATPPVSWTVVELQVDRDEAISRITARATGDFAERLAAWDETPSLSSPALTIDTTLTSPDAAASLIRSTVCN</sequence>
<comment type="caution">
    <text evidence="1">The sequence shown here is derived from an EMBL/GenBank/DDBJ whole genome shotgun (WGS) entry which is preliminary data.</text>
</comment>
<dbReference type="GO" id="GO:0016301">
    <property type="term" value="F:kinase activity"/>
    <property type="evidence" value="ECO:0007669"/>
    <property type="project" value="UniProtKB-KW"/>
</dbReference>
<reference evidence="1 2" key="1">
    <citation type="submission" date="2024-06" db="EMBL/GenBank/DDBJ databases">
        <title>The Natural Products Discovery Center: Release of the First 8490 Sequenced Strains for Exploring Actinobacteria Biosynthetic Diversity.</title>
        <authorList>
            <person name="Kalkreuter E."/>
            <person name="Kautsar S.A."/>
            <person name="Yang D."/>
            <person name="Bader C.D."/>
            <person name="Teijaro C.N."/>
            <person name="Fluegel L."/>
            <person name="Davis C.M."/>
            <person name="Simpson J.R."/>
            <person name="Lauterbach L."/>
            <person name="Steele A.D."/>
            <person name="Gui C."/>
            <person name="Meng S."/>
            <person name="Li G."/>
            <person name="Viehrig K."/>
            <person name="Ye F."/>
            <person name="Su P."/>
            <person name="Kiefer A.F."/>
            <person name="Nichols A."/>
            <person name="Cepeda A.J."/>
            <person name="Yan W."/>
            <person name="Fan B."/>
            <person name="Jiang Y."/>
            <person name="Adhikari A."/>
            <person name="Zheng C.-J."/>
            <person name="Schuster L."/>
            <person name="Cowan T.M."/>
            <person name="Smanski M.J."/>
            <person name="Chevrette M.G."/>
            <person name="De Carvalho L.P.S."/>
            <person name="Shen B."/>
        </authorList>
    </citation>
    <scope>NUCLEOTIDE SEQUENCE [LARGE SCALE GENOMIC DNA]</scope>
    <source>
        <strain evidence="1 2">NPDC019708</strain>
    </source>
</reference>
<protein>
    <submittedName>
        <fullName evidence="1">Kinase</fullName>
    </submittedName>
</protein>
<dbReference type="Proteomes" id="UP001550628">
    <property type="component" value="Unassembled WGS sequence"/>
</dbReference>